<comment type="cofactor">
    <cofactor evidence="1">
        <name>FAD</name>
        <dbReference type="ChEBI" id="CHEBI:57692"/>
    </cofactor>
</comment>
<evidence type="ECO:0000313" key="7">
    <source>
        <dbReference type="EMBL" id="MBC2865019.1"/>
    </source>
</evidence>
<gene>
    <name evidence="7" type="ORF">H1R13_08385</name>
</gene>
<dbReference type="GO" id="GO:0016651">
    <property type="term" value="F:oxidoreductase activity, acting on NAD(P)H"/>
    <property type="evidence" value="ECO:0007669"/>
    <property type="project" value="TreeGrafter"/>
</dbReference>
<reference evidence="7 8" key="1">
    <citation type="submission" date="2020-08" db="EMBL/GenBank/DDBJ databases">
        <title>Whole-Genome Sequence of French Clinical Streptomyces mexicanus Strain Q0842.</title>
        <authorList>
            <person name="Boxberger M."/>
            <person name="La Scola B."/>
        </authorList>
    </citation>
    <scope>NUCLEOTIDE SEQUENCE [LARGE SCALE GENOMIC DNA]</scope>
    <source>
        <strain evidence="7 8">Marseille-Q0842</strain>
    </source>
</reference>
<dbReference type="EMBL" id="JACMHY010000002">
    <property type="protein sequence ID" value="MBC2865019.1"/>
    <property type="molecule type" value="Genomic_DNA"/>
</dbReference>
<dbReference type="InterPro" id="IPR036188">
    <property type="entry name" value="FAD/NAD-bd_sf"/>
</dbReference>
<dbReference type="OrthoDB" id="1145at2"/>
<evidence type="ECO:0000259" key="5">
    <source>
        <dbReference type="Pfam" id="PF07992"/>
    </source>
</evidence>
<dbReference type="GO" id="GO:0005737">
    <property type="term" value="C:cytoplasm"/>
    <property type="evidence" value="ECO:0007669"/>
    <property type="project" value="TreeGrafter"/>
</dbReference>
<dbReference type="PANTHER" id="PTHR43557:SF2">
    <property type="entry name" value="RIESKE DOMAIN-CONTAINING PROTEIN-RELATED"/>
    <property type="match status" value="1"/>
</dbReference>
<evidence type="ECO:0000256" key="1">
    <source>
        <dbReference type="ARBA" id="ARBA00001974"/>
    </source>
</evidence>
<dbReference type="InterPro" id="IPR028202">
    <property type="entry name" value="Reductase_C"/>
</dbReference>
<dbReference type="Pfam" id="PF07992">
    <property type="entry name" value="Pyr_redox_2"/>
    <property type="match status" value="1"/>
</dbReference>
<evidence type="ECO:0000256" key="2">
    <source>
        <dbReference type="ARBA" id="ARBA00022630"/>
    </source>
</evidence>
<comment type="caution">
    <text evidence="7">The sequence shown here is derived from an EMBL/GenBank/DDBJ whole genome shotgun (WGS) entry which is preliminary data.</text>
</comment>
<evidence type="ECO:0000256" key="4">
    <source>
        <dbReference type="ARBA" id="ARBA00023002"/>
    </source>
</evidence>
<evidence type="ECO:0000313" key="8">
    <source>
        <dbReference type="Proteomes" id="UP000517694"/>
    </source>
</evidence>
<dbReference type="PANTHER" id="PTHR43557">
    <property type="entry name" value="APOPTOSIS-INDUCING FACTOR 1"/>
    <property type="match status" value="1"/>
</dbReference>
<keyword evidence="4" id="KW-0560">Oxidoreductase</keyword>
<dbReference type="Pfam" id="PF14759">
    <property type="entry name" value="Reductase_C"/>
    <property type="match status" value="1"/>
</dbReference>
<feature type="domain" description="FAD/NAD(P)-binding" evidence="5">
    <location>
        <begin position="8"/>
        <end position="304"/>
    </location>
</feature>
<keyword evidence="2" id="KW-0285">Flavoprotein</keyword>
<keyword evidence="3" id="KW-0274">FAD</keyword>
<dbReference type="SUPFAM" id="SSF55424">
    <property type="entry name" value="FAD/NAD-linked reductases, dimerisation (C-terminal) domain"/>
    <property type="match status" value="1"/>
</dbReference>
<dbReference type="InterPro" id="IPR016156">
    <property type="entry name" value="FAD/NAD-linked_Rdtase_dimer_sf"/>
</dbReference>
<protein>
    <submittedName>
        <fullName evidence="7">FAD-dependent oxidoreductase</fullName>
    </submittedName>
</protein>
<sequence>MTARRPSRIAVVGASAAGLSTVEGLRRQGYAGPLTLIGEEEHLPYDRPPLSKQLLSGAWDTARLQLRSADDIEALGLDLRLGSPAVALDTRRQEVALADGSRVGYDALVVATGMRARRLPGTEGVPGVHVLRTLEDALALREALAAKPHLVVVGGGFIGAEAAAVARGLGCGVTLVTDTAQPMGDALGDELGAMLRAVHTENGVRIATGVLVDQVITDGGRARGVRLADGRILAADAVLVGIGAQPNVEWLAGSGIPIGNGVQCDATLYAGSGVWAVGDVACWPHPRTGEPLRIEHRTNAAEQGLAVARNILAGPELATPFDSVPYVWSDQYDLKIQIYGRTRGADEVRIVQGSFDDGKLVALYGKNGRVCAAVGINMMRALRGYRAQVAQAAVLDEVENAA</sequence>
<dbReference type="PRINTS" id="PR00368">
    <property type="entry name" value="FADPNR"/>
</dbReference>
<dbReference type="PRINTS" id="PR00411">
    <property type="entry name" value="PNDRDTASEI"/>
</dbReference>
<accession>A0A7X1HXT9</accession>
<dbReference type="Gene3D" id="3.30.390.30">
    <property type="match status" value="1"/>
</dbReference>
<dbReference type="Gene3D" id="3.50.50.60">
    <property type="entry name" value="FAD/NAD(P)-binding domain"/>
    <property type="match status" value="2"/>
</dbReference>
<organism evidence="7 8">
    <name type="scientific">Streptomyces mexicanus</name>
    <dbReference type="NCBI Taxonomy" id="178566"/>
    <lineage>
        <taxon>Bacteria</taxon>
        <taxon>Bacillati</taxon>
        <taxon>Actinomycetota</taxon>
        <taxon>Actinomycetes</taxon>
        <taxon>Kitasatosporales</taxon>
        <taxon>Streptomycetaceae</taxon>
        <taxon>Streptomyces</taxon>
    </lineage>
</organism>
<feature type="domain" description="Reductase C-terminal" evidence="6">
    <location>
        <begin position="326"/>
        <end position="397"/>
    </location>
</feature>
<dbReference type="InterPro" id="IPR023753">
    <property type="entry name" value="FAD/NAD-binding_dom"/>
</dbReference>
<evidence type="ECO:0000259" key="6">
    <source>
        <dbReference type="Pfam" id="PF14759"/>
    </source>
</evidence>
<name>A0A7X1HXT9_9ACTN</name>
<evidence type="ECO:0000256" key="3">
    <source>
        <dbReference type="ARBA" id="ARBA00022827"/>
    </source>
</evidence>
<dbReference type="InterPro" id="IPR050446">
    <property type="entry name" value="FAD-oxidoreductase/Apoptosis"/>
</dbReference>
<proteinExistence type="predicted"/>
<dbReference type="SUPFAM" id="SSF51905">
    <property type="entry name" value="FAD/NAD(P)-binding domain"/>
    <property type="match status" value="2"/>
</dbReference>
<dbReference type="Proteomes" id="UP000517694">
    <property type="component" value="Unassembled WGS sequence"/>
</dbReference>
<keyword evidence="8" id="KW-1185">Reference proteome</keyword>
<dbReference type="AlphaFoldDB" id="A0A7X1HXT9"/>